<proteinExistence type="predicted"/>
<dbReference type="SUPFAM" id="SSF101936">
    <property type="entry name" value="DNA-binding pseudobarrel domain"/>
    <property type="match status" value="1"/>
</dbReference>
<comment type="caution">
    <text evidence="7">The sequence shown here is derived from an EMBL/GenBank/DDBJ whole genome shotgun (WGS) entry which is preliminary data.</text>
</comment>
<dbReference type="GO" id="GO:0003677">
    <property type="term" value="F:DNA binding"/>
    <property type="evidence" value="ECO:0007669"/>
    <property type="project" value="UniProtKB-KW"/>
</dbReference>
<dbReference type="STRING" id="3750.A0A498HTH4"/>
<dbReference type="SMART" id="SM01019">
    <property type="entry name" value="B3"/>
    <property type="match status" value="1"/>
</dbReference>
<feature type="domain" description="TF-B3" evidence="6">
    <location>
        <begin position="41"/>
        <end position="149"/>
    </location>
</feature>
<dbReference type="CDD" id="cd10017">
    <property type="entry name" value="B3_DNA"/>
    <property type="match status" value="1"/>
</dbReference>
<keyword evidence="5" id="KW-0539">Nucleus</keyword>
<dbReference type="PANTHER" id="PTHR31541:SF28">
    <property type="entry name" value="TF-B3 DOMAIN-CONTAINING PROTEIN"/>
    <property type="match status" value="1"/>
</dbReference>
<evidence type="ECO:0000256" key="3">
    <source>
        <dbReference type="ARBA" id="ARBA00023125"/>
    </source>
</evidence>
<keyword evidence="8" id="KW-1185">Reference proteome</keyword>
<reference evidence="7 8" key="1">
    <citation type="submission" date="2018-10" db="EMBL/GenBank/DDBJ databases">
        <title>A high-quality apple genome assembly.</title>
        <authorList>
            <person name="Hu J."/>
        </authorList>
    </citation>
    <scope>NUCLEOTIDE SEQUENCE [LARGE SCALE GENOMIC DNA]</scope>
    <source>
        <strain evidence="8">cv. HFTH1</strain>
        <tissue evidence="7">Young leaf</tissue>
    </source>
</reference>
<gene>
    <name evidence="7" type="ORF">DVH24_021230</name>
</gene>
<keyword evidence="4" id="KW-0804">Transcription</keyword>
<evidence type="ECO:0000313" key="7">
    <source>
        <dbReference type="EMBL" id="RXH74050.1"/>
    </source>
</evidence>
<accession>A0A498HTH4</accession>
<dbReference type="PANTHER" id="PTHR31541">
    <property type="entry name" value="B3 DOMAIN PLANT PROTEIN-RELATED"/>
    <property type="match status" value="1"/>
</dbReference>
<dbReference type="AlphaFoldDB" id="A0A498HTH4"/>
<comment type="subcellular location">
    <subcellularLocation>
        <location evidence="1">Nucleus</location>
    </subcellularLocation>
</comment>
<dbReference type="EMBL" id="RDQH01000341">
    <property type="protein sequence ID" value="RXH74050.1"/>
    <property type="molecule type" value="Genomic_DNA"/>
</dbReference>
<evidence type="ECO:0000259" key="6">
    <source>
        <dbReference type="SMART" id="SM01019"/>
    </source>
</evidence>
<dbReference type="InterPro" id="IPR003340">
    <property type="entry name" value="B3_DNA-bd"/>
</dbReference>
<keyword evidence="3" id="KW-0238">DNA-binding</keyword>
<keyword evidence="2" id="KW-0805">Transcription regulation</keyword>
<dbReference type="Gene3D" id="2.40.330.10">
    <property type="entry name" value="DNA-binding pseudobarrel domain"/>
    <property type="match status" value="1"/>
</dbReference>
<dbReference type="InterPro" id="IPR015300">
    <property type="entry name" value="DNA-bd_pseudobarrel_sf"/>
</dbReference>
<dbReference type="SMR" id="A0A498HTH4"/>
<dbReference type="Proteomes" id="UP000290289">
    <property type="component" value="Chromosome 15"/>
</dbReference>
<dbReference type="InterPro" id="IPR005508">
    <property type="entry name" value="At2g31720-like"/>
</dbReference>
<sequence length="164" mass="18855">MMLGEPQLQGIQGLLYGNYAPPDLPPVPSLRPLIQVHSKPFEKQLTSSDVRDDQSRLSMSKEDVENHIFPLLKDGEDPNQGVHVTIYDMDGKEYPMVFKTWMSKINVLTGGWNSFRQDRGLVEKIDFVTVWVFRNVLNGSLCFAINSRRFPAVSEAIKRRKRQY</sequence>
<evidence type="ECO:0000256" key="5">
    <source>
        <dbReference type="ARBA" id="ARBA00023242"/>
    </source>
</evidence>
<evidence type="ECO:0000256" key="1">
    <source>
        <dbReference type="ARBA" id="ARBA00004123"/>
    </source>
</evidence>
<evidence type="ECO:0000256" key="2">
    <source>
        <dbReference type="ARBA" id="ARBA00023015"/>
    </source>
</evidence>
<organism evidence="7 8">
    <name type="scientific">Malus domestica</name>
    <name type="common">Apple</name>
    <name type="synonym">Pyrus malus</name>
    <dbReference type="NCBI Taxonomy" id="3750"/>
    <lineage>
        <taxon>Eukaryota</taxon>
        <taxon>Viridiplantae</taxon>
        <taxon>Streptophyta</taxon>
        <taxon>Embryophyta</taxon>
        <taxon>Tracheophyta</taxon>
        <taxon>Spermatophyta</taxon>
        <taxon>Magnoliopsida</taxon>
        <taxon>eudicotyledons</taxon>
        <taxon>Gunneridae</taxon>
        <taxon>Pentapetalae</taxon>
        <taxon>rosids</taxon>
        <taxon>fabids</taxon>
        <taxon>Rosales</taxon>
        <taxon>Rosaceae</taxon>
        <taxon>Amygdaloideae</taxon>
        <taxon>Maleae</taxon>
        <taxon>Malus</taxon>
    </lineage>
</organism>
<evidence type="ECO:0000313" key="8">
    <source>
        <dbReference type="Proteomes" id="UP000290289"/>
    </source>
</evidence>
<dbReference type="GO" id="GO:0005634">
    <property type="term" value="C:nucleus"/>
    <property type="evidence" value="ECO:0007669"/>
    <property type="project" value="UniProtKB-SubCell"/>
</dbReference>
<dbReference type="Pfam" id="PF02362">
    <property type="entry name" value="B3"/>
    <property type="match status" value="1"/>
</dbReference>
<name>A0A498HTH4_MALDO</name>
<evidence type="ECO:0000256" key="4">
    <source>
        <dbReference type="ARBA" id="ARBA00023163"/>
    </source>
</evidence>
<protein>
    <recommendedName>
        <fullName evidence="6">TF-B3 domain-containing protein</fullName>
    </recommendedName>
</protein>